<protein>
    <submittedName>
        <fullName evidence="4">IS21 family transposase</fullName>
    </submittedName>
</protein>
<evidence type="ECO:0000259" key="2">
    <source>
        <dbReference type="PROSITE" id="PS50532"/>
    </source>
</evidence>
<dbReference type="PROSITE" id="PS50994">
    <property type="entry name" value="INTEGRASE"/>
    <property type="match status" value="1"/>
</dbReference>
<dbReference type="GO" id="GO:0003676">
    <property type="term" value="F:nucleic acid binding"/>
    <property type="evidence" value="ECO:0007669"/>
    <property type="project" value="InterPro"/>
</dbReference>
<dbReference type="EMBL" id="JASGOQ010000001">
    <property type="protein sequence ID" value="MDV5389884.1"/>
    <property type="molecule type" value="Genomic_DNA"/>
</dbReference>
<dbReference type="PROSITE" id="PS50532">
    <property type="entry name" value="HTH_IS408"/>
    <property type="match status" value="1"/>
</dbReference>
<organism evidence="4 5">
    <name type="scientific">Shewanella xiamenensis</name>
    <dbReference type="NCBI Taxonomy" id="332186"/>
    <lineage>
        <taxon>Bacteria</taxon>
        <taxon>Pseudomonadati</taxon>
        <taxon>Pseudomonadota</taxon>
        <taxon>Gammaproteobacteria</taxon>
        <taxon>Alteromonadales</taxon>
        <taxon>Shewanellaceae</taxon>
        <taxon>Shewanella</taxon>
    </lineage>
</organism>
<dbReference type="Pfam" id="PF00665">
    <property type="entry name" value="rve"/>
    <property type="match status" value="1"/>
</dbReference>
<comment type="caution">
    <text evidence="4">The sequence shown here is derived from an EMBL/GenBank/DDBJ whole genome shotgun (WGS) entry which is preliminary data.</text>
</comment>
<sequence>MSARPITVRKLKEILRLKYQARLSHRQIALSLHVSPSTVSYYANRAAHLGIHDWPLSDIWDDVTLERAFLNTQTVHKKQYKPLPNWAMLHQELKRPDQKGMTLERLWQEYAERNGQTHYSYNHFCRLYKEWASVLQPSMRQTHIAGEKLFVDYCGQTVPIIDPHTGELLYKAQIFVAVLGASNYTFAEATRSQQLEDWVMSHKRAFEFFGGVPQLVVPDCLKSAVSVARNTDPDLNPTYQMLAAHFGTAIMPARPRKPKDKSKAEVGVQIVTRWILAVLRHEVFHSLAQLNQRIGELLTRLNQKPFQKLPGSRASLFTELDAPALKPLPSYRYQYTKVQQVLVGKDYHVDIEKHYYSVPYALQGKRLTVQITEHTLVFYHHGKVVAEHVRSQRKGQHTSLSEHMPAHHQALLEWSPERLHHWAASIGPYTAHWVHEFIRQAEHPAQAVRPCLALLGQSKTYGKDRLEAACLRGQLTGANRLHNIRAMLKNGLEQQPIYTNKHDPLQAISHDNVHGESYFH</sequence>
<dbReference type="InterPro" id="IPR054353">
    <property type="entry name" value="IstA-like_C"/>
</dbReference>
<dbReference type="RefSeq" id="WP_106650296.1">
    <property type="nucleotide sequence ID" value="NZ_JASGOQ010000001.1"/>
</dbReference>
<evidence type="ECO:0000313" key="4">
    <source>
        <dbReference type="EMBL" id="MDV5389884.1"/>
    </source>
</evidence>
<reference evidence="4" key="1">
    <citation type="submission" date="2023-05" db="EMBL/GenBank/DDBJ databases">
        <title>Colonisation of extended spectrum b-lactamase- and carbapenemase-producing bacteria on hospital surfaces from low- and middle-income countries.</title>
        <authorList>
            <person name="Nieto-Rosado M."/>
            <person name="Sands K."/>
            <person name="Iregbu K."/>
            <person name="Zahra R."/>
            <person name="Mazarati J.B."/>
            <person name="Mehtar S."/>
            <person name="Barnards-Group B."/>
            <person name="Walsh T.R."/>
        </authorList>
    </citation>
    <scope>NUCLEOTIDE SEQUENCE</scope>
    <source>
        <strain evidence="4">PP-E493</strain>
    </source>
</reference>
<evidence type="ECO:0000259" key="3">
    <source>
        <dbReference type="PROSITE" id="PS50994"/>
    </source>
</evidence>
<feature type="domain" description="Integrase catalytic" evidence="3">
    <location>
        <begin position="133"/>
        <end position="335"/>
    </location>
</feature>
<evidence type="ECO:0000313" key="5">
    <source>
        <dbReference type="Proteomes" id="UP001187859"/>
    </source>
</evidence>
<dbReference type="AlphaFoldDB" id="A0AAE4PZ99"/>
<accession>A0AAE4PZ99</accession>
<evidence type="ECO:0000256" key="1">
    <source>
        <dbReference type="ARBA" id="ARBA00009277"/>
    </source>
</evidence>
<dbReference type="Proteomes" id="UP001187859">
    <property type="component" value="Unassembled WGS sequence"/>
</dbReference>
<dbReference type="InterPro" id="IPR017895">
    <property type="entry name" value="HTH_IS408/IS1162_type"/>
</dbReference>
<dbReference type="PANTHER" id="PTHR35004:SF8">
    <property type="entry name" value="TRANSPOSASE RV3428C-RELATED"/>
    <property type="match status" value="1"/>
</dbReference>
<gene>
    <name evidence="4" type="primary">istA</name>
    <name evidence="4" type="ORF">QM089_06330</name>
</gene>
<dbReference type="GO" id="GO:0015074">
    <property type="term" value="P:DNA integration"/>
    <property type="evidence" value="ECO:0007669"/>
    <property type="project" value="InterPro"/>
</dbReference>
<comment type="similarity">
    <text evidence="1">Belongs to the transposase IS21/IS408/IS1162 family.</text>
</comment>
<dbReference type="InterPro" id="IPR001584">
    <property type="entry name" value="Integrase_cat-core"/>
</dbReference>
<dbReference type="InterPro" id="IPR036397">
    <property type="entry name" value="RNaseH_sf"/>
</dbReference>
<name>A0AAE4PZ99_9GAMM</name>
<dbReference type="NCBIfam" id="NF033546">
    <property type="entry name" value="transpos_IS21"/>
    <property type="match status" value="1"/>
</dbReference>
<feature type="domain" description="HTH IS408-type" evidence="2">
    <location>
        <begin position="11"/>
        <end position="93"/>
    </location>
</feature>
<proteinExistence type="inferred from homology"/>
<dbReference type="Gene3D" id="3.30.420.10">
    <property type="entry name" value="Ribonuclease H-like superfamily/Ribonuclease H"/>
    <property type="match status" value="1"/>
</dbReference>
<dbReference type="PANTHER" id="PTHR35004">
    <property type="entry name" value="TRANSPOSASE RV3428C-RELATED"/>
    <property type="match status" value="1"/>
</dbReference>
<dbReference type="Pfam" id="PF22483">
    <property type="entry name" value="Mu-transpos_C_2"/>
    <property type="match status" value="1"/>
</dbReference>